<dbReference type="InterPro" id="IPR029063">
    <property type="entry name" value="SAM-dependent_MTases_sf"/>
</dbReference>
<feature type="binding site" evidence="5">
    <location>
        <position position="150"/>
    </location>
    <ligand>
        <name>S-adenosyl-L-methionine</name>
        <dbReference type="ChEBI" id="CHEBI:59789"/>
    </ligand>
</feature>
<dbReference type="AlphaFoldDB" id="D5RJD0"/>
<evidence type="ECO:0000256" key="3">
    <source>
        <dbReference type="ARBA" id="ARBA00022691"/>
    </source>
</evidence>
<comment type="function">
    <text evidence="5">Methylates the class 1 translation termination release factors RF1/PrfA and RF2/PrfB on the glutamine residue of the universally conserved GGQ motif.</text>
</comment>
<gene>
    <name evidence="5 8" type="primary">prmC</name>
    <name evidence="8" type="ORF">HMPREF0731_1190</name>
</gene>
<dbReference type="Pfam" id="PF17827">
    <property type="entry name" value="PrmC_N"/>
    <property type="match status" value="1"/>
</dbReference>
<dbReference type="PROSITE" id="PS00092">
    <property type="entry name" value="N6_MTASE"/>
    <property type="match status" value="1"/>
</dbReference>
<dbReference type="GO" id="GO:0102559">
    <property type="term" value="F:peptide chain release factor N(5)-glutamine methyltransferase activity"/>
    <property type="evidence" value="ECO:0007669"/>
    <property type="project" value="UniProtKB-EC"/>
</dbReference>
<dbReference type="GO" id="GO:0032259">
    <property type="term" value="P:methylation"/>
    <property type="evidence" value="ECO:0007669"/>
    <property type="project" value="UniProtKB-KW"/>
</dbReference>
<protein>
    <recommendedName>
        <fullName evidence="5">Release factor glutamine methyltransferase</fullName>
        <shortName evidence="5">RF MTase</shortName>
        <ecNumber evidence="5">2.1.1.297</ecNumber>
    </recommendedName>
    <alternativeName>
        <fullName evidence="5">N5-glutamine methyltransferase PrmC</fullName>
    </alternativeName>
    <alternativeName>
        <fullName evidence="5">Protein-(glutamine-N5) MTase PrmC</fullName>
    </alternativeName>
    <alternativeName>
        <fullName evidence="5">Protein-glutamine N-methyltransferase PrmC</fullName>
    </alternativeName>
</protein>
<evidence type="ECO:0000259" key="7">
    <source>
        <dbReference type="Pfam" id="PF17827"/>
    </source>
</evidence>
<dbReference type="HOGENOM" id="CLU_018398_3_1_5"/>
<dbReference type="Proteomes" id="UP000005324">
    <property type="component" value="Unassembled WGS sequence"/>
</dbReference>
<feature type="binding site" evidence="5">
    <location>
        <position position="193"/>
    </location>
    <ligand>
        <name>S-adenosyl-L-methionine</name>
        <dbReference type="ChEBI" id="CHEBI:59789"/>
    </ligand>
</feature>
<dbReference type="HAMAP" id="MF_02126">
    <property type="entry name" value="RF_methyltr_PrmC"/>
    <property type="match status" value="1"/>
</dbReference>
<evidence type="ECO:0000256" key="1">
    <source>
        <dbReference type="ARBA" id="ARBA00022603"/>
    </source>
</evidence>
<evidence type="ECO:0000256" key="5">
    <source>
        <dbReference type="HAMAP-Rule" id="MF_02126"/>
    </source>
</evidence>
<dbReference type="Gene3D" id="3.40.50.150">
    <property type="entry name" value="Vaccinia Virus protein VP39"/>
    <property type="match status" value="1"/>
</dbReference>
<dbReference type="SUPFAM" id="SSF53335">
    <property type="entry name" value="S-adenosyl-L-methionine-dependent methyltransferases"/>
    <property type="match status" value="1"/>
</dbReference>
<dbReference type="EC" id="2.1.1.297" evidence="5"/>
<dbReference type="InterPro" id="IPR019874">
    <property type="entry name" value="RF_methyltr_PrmC"/>
</dbReference>
<feature type="binding site" evidence="5">
    <location>
        <begin position="193"/>
        <end position="196"/>
    </location>
    <ligand>
        <name>substrate</name>
    </ligand>
</feature>
<sequence length="287" mass="29171">MSDCADPAGTVGAFLCRAGQRLRAAAIEAPRLEARLLLAEAMATSQEALLREPRAAVAPDAASRFAALLQRRLAHEPMAYLLGRQGFWTLELEVSRDTLIPRADSEAIVEAALEVFSGPGGRVLDLGTGTGCLLLAVLAERAGAFGVGVDLSPGAAALAARNAARSGLAGRAAFLAGDWDAALAGRFDLVLSNPPYIESAVVPGLMPEVAGHEPARALDGGADGLDAYRVIVAALPRLLAPGGHAVLELGQGQAPAVSALAAAAGLASRGLRADLGGVERALVLAAR</sequence>
<name>D5RJD0_9PROT</name>
<keyword evidence="3 5" id="KW-0949">S-adenosyl-L-methionine</keyword>
<dbReference type="GO" id="GO:0003676">
    <property type="term" value="F:nucleic acid binding"/>
    <property type="evidence" value="ECO:0007669"/>
    <property type="project" value="InterPro"/>
</dbReference>
<organism evidence="8 9">
    <name type="scientific">Pseudoroseomonas cervicalis ATCC 49957</name>
    <dbReference type="NCBI Taxonomy" id="525371"/>
    <lineage>
        <taxon>Bacteria</taxon>
        <taxon>Pseudomonadati</taxon>
        <taxon>Pseudomonadota</taxon>
        <taxon>Alphaproteobacteria</taxon>
        <taxon>Acetobacterales</taxon>
        <taxon>Roseomonadaceae</taxon>
        <taxon>Roseomonas</taxon>
    </lineage>
</organism>
<dbReference type="NCBIfam" id="TIGR00536">
    <property type="entry name" value="hemK_fam"/>
    <property type="match status" value="1"/>
</dbReference>
<dbReference type="InterPro" id="IPR004556">
    <property type="entry name" value="HemK-like"/>
</dbReference>
<dbReference type="InterPro" id="IPR002052">
    <property type="entry name" value="DNA_methylase_N6_adenine_CS"/>
</dbReference>
<feature type="domain" description="Methyltransferase small" evidence="6">
    <location>
        <begin position="119"/>
        <end position="199"/>
    </location>
</feature>
<feature type="binding site" evidence="5">
    <location>
        <position position="179"/>
    </location>
    <ligand>
        <name>S-adenosyl-L-methionine</name>
        <dbReference type="ChEBI" id="CHEBI:59789"/>
    </ligand>
</feature>
<dbReference type="InterPro" id="IPR040758">
    <property type="entry name" value="PrmC_N"/>
</dbReference>
<dbReference type="Gene3D" id="1.10.8.10">
    <property type="entry name" value="DNA helicase RuvA subunit, C-terminal domain"/>
    <property type="match status" value="1"/>
</dbReference>
<comment type="similarity">
    <text evidence="5">Belongs to the protein N5-glutamine methyltransferase family. PrmC subfamily.</text>
</comment>
<dbReference type="RefSeq" id="WP_007004249.1">
    <property type="nucleotide sequence ID" value="NZ_GG770778.1"/>
</dbReference>
<keyword evidence="1 5" id="KW-0489">Methyltransferase</keyword>
<feature type="domain" description="Release factor glutamine methyltransferase N-terminal" evidence="7">
    <location>
        <begin position="17"/>
        <end position="83"/>
    </location>
</feature>
<keyword evidence="9" id="KW-1185">Reference proteome</keyword>
<comment type="caution">
    <text evidence="8">The sequence shown here is derived from an EMBL/GenBank/DDBJ whole genome shotgun (WGS) entry which is preliminary data.</text>
</comment>
<accession>D5RJD0</accession>
<evidence type="ECO:0000259" key="6">
    <source>
        <dbReference type="Pfam" id="PF05175"/>
    </source>
</evidence>
<dbReference type="Pfam" id="PF05175">
    <property type="entry name" value="MTS"/>
    <property type="match status" value="1"/>
</dbReference>
<dbReference type="InterPro" id="IPR050320">
    <property type="entry name" value="N5-glutamine_MTase"/>
</dbReference>
<evidence type="ECO:0000256" key="4">
    <source>
        <dbReference type="ARBA" id="ARBA00048391"/>
    </source>
</evidence>
<dbReference type="OrthoDB" id="9800643at2"/>
<dbReference type="CDD" id="cd02440">
    <property type="entry name" value="AdoMet_MTases"/>
    <property type="match status" value="1"/>
</dbReference>
<dbReference type="EMBL" id="ADVL01000194">
    <property type="protein sequence ID" value="EFH12590.1"/>
    <property type="molecule type" value="Genomic_DNA"/>
</dbReference>
<dbReference type="InterPro" id="IPR007848">
    <property type="entry name" value="Small_mtfrase_dom"/>
</dbReference>
<evidence type="ECO:0000313" key="8">
    <source>
        <dbReference type="EMBL" id="EFH12590.1"/>
    </source>
</evidence>
<dbReference type="NCBIfam" id="TIGR03534">
    <property type="entry name" value="RF_mod_PrmC"/>
    <property type="match status" value="1"/>
</dbReference>
<proteinExistence type="inferred from homology"/>
<dbReference type="PANTHER" id="PTHR18895">
    <property type="entry name" value="HEMK METHYLTRANSFERASE"/>
    <property type="match status" value="1"/>
</dbReference>
<keyword evidence="2 5" id="KW-0808">Transferase</keyword>
<evidence type="ECO:0000256" key="2">
    <source>
        <dbReference type="ARBA" id="ARBA00022679"/>
    </source>
</evidence>
<reference evidence="8 9" key="1">
    <citation type="submission" date="2010-04" db="EMBL/GenBank/DDBJ databases">
        <authorList>
            <person name="Qin X."/>
            <person name="Bachman B."/>
            <person name="Battles P."/>
            <person name="Bell A."/>
            <person name="Bess C."/>
            <person name="Bickham C."/>
            <person name="Chaboub L."/>
            <person name="Chen D."/>
            <person name="Coyle M."/>
            <person name="Deiros D.R."/>
            <person name="Dinh H."/>
            <person name="Forbes L."/>
            <person name="Fowler G."/>
            <person name="Francisco L."/>
            <person name="Fu Q."/>
            <person name="Gubbala S."/>
            <person name="Hale W."/>
            <person name="Han Y."/>
            <person name="Hemphill L."/>
            <person name="Highlander S.K."/>
            <person name="Hirani K."/>
            <person name="Hogues M."/>
            <person name="Jackson L."/>
            <person name="Jakkamsetti A."/>
            <person name="Javaid M."/>
            <person name="Jiang H."/>
            <person name="Korchina V."/>
            <person name="Kovar C."/>
            <person name="Lara F."/>
            <person name="Lee S."/>
            <person name="Mata R."/>
            <person name="Mathew T."/>
            <person name="Moen C."/>
            <person name="Morales K."/>
            <person name="Munidasa M."/>
            <person name="Nazareth L."/>
            <person name="Ngo R."/>
            <person name="Nguyen L."/>
            <person name="Okwuonu G."/>
            <person name="Ongeri F."/>
            <person name="Patil S."/>
            <person name="Petrosino J."/>
            <person name="Pham C."/>
            <person name="Pham P."/>
            <person name="Pu L.-L."/>
            <person name="Puazo M."/>
            <person name="Raj R."/>
            <person name="Reid J."/>
            <person name="Rouhana J."/>
            <person name="Saada N."/>
            <person name="Shang Y."/>
            <person name="Simmons D."/>
            <person name="Thornton R."/>
            <person name="Warren J."/>
            <person name="Weissenberger G."/>
            <person name="Zhang J."/>
            <person name="Zhang L."/>
            <person name="Zhou C."/>
            <person name="Zhu D."/>
            <person name="Muzny D."/>
            <person name="Worley K."/>
            <person name="Gibbs R."/>
        </authorList>
    </citation>
    <scope>NUCLEOTIDE SEQUENCE [LARGE SCALE GENOMIC DNA]</scope>
    <source>
        <strain evidence="8 9">ATCC 49957</strain>
    </source>
</reference>
<feature type="binding site" evidence="5">
    <location>
        <begin position="127"/>
        <end position="131"/>
    </location>
    <ligand>
        <name>S-adenosyl-L-methionine</name>
        <dbReference type="ChEBI" id="CHEBI:59789"/>
    </ligand>
</feature>
<comment type="catalytic activity">
    <reaction evidence="4 5">
        <text>L-glutaminyl-[peptide chain release factor] + S-adenosyl-L-methionine = N(5)-methyl-L-glutaminyl-[peptide chain release factor] + S-adenosyl-L-homocysteine + H(+)</text>
        <dbReference type="Rhea" id="RHEA:42896"/>
        <dbReference type="Rhea" id="RHEA-COMP:10271"/>
        <dbReference type="Rhea" id="RHEA-COMP:10272"/>
        <dbReference type="ChEBI" id="CHEBI:15378"/>
        <dbReference type="ChEBI" id="CHEBI:30011"/>
        <dbReference type="ChEBI" id="CHEBI:57856"/>
        <dbReference type="ChEBI" id="CHEBI:59789"/>
        <dbReference type="ChEBI" id="CHEBI:61891"/>
        <dbReference type="EC" id="2.1.1.297"/>
    </reaction>
</comment>
<evidence type="ECO:0000313" key="9">
    <source>
        <dbReference type="Proteomes" id="UP000005324"/>
    </source>
</evidence>
<dbReference type="PANTHER" id="PTHR18895:SF74">
    <property type="entry name" value="MTRF1L RELEASE FACTOR GLUTAMINE METHYLTRANSFERASE"/>
    <property type="match status" value="1"/>
</dbReference>